<dbReference type="PANTHER" id="PTHR43394">
    <property type="entry name" value="ATP-DEPENDENT PERMEASE MDL1, MITOCHONDRIAL"/>
    <property type="match status" value="1"/>
</dbReference>
<dbReference type="GO" id="GO:0016887">
    <property type="term" value="F:ATP hydrolysis activity"/>
    <property type="evidence" value="ECO:0007669"/>
    <property type="project" value="InterPro"/>
</dbReference>
<evidence type="ECO:0000256" key="7">
    <source>
        <dbReference type="ARBA" id="ARBA00022840"/>
    </source>
</evidence>
<dbReference type="AlphaFoldDB" id="A0A8K0WLK4"/>
<feature type="transmembrane region" description="Helical" evidence="11">
    <location>
        <begin position="735"/>
        <end position="757"/>
    </location>
</feature>
<dbReference type="Gene3D" id="3.40.50.300">
    <property type="entry name" value="P-loop containing nucleotide triphosphate hydrolases"/>
    <property type="match status" value="2"/>
</dbReference>
<dbReference type="SUPFAM" id="SSF52540">
    <property type="entry name" value="P-loop containing nucleoside triphosphate hydrolases"/>
    <property type="match status" value="2"/>
</dbReference>
<dbReference type="PANTHER" id="PTHR43394:SF11">
    <property type="entry name" value="ATP-BINDING CASSETTE TRANSPORTER"/>
    <property type="match status" value="1"/>
</dbReference>
<dbReference type="Pfam" id="PF00005">
    <property type="entry name" value="ABC_tran"/>
    <property type="match status" value="2"/>
</dbReference>
<dbReference type="EMBL" id="JAGPNK010000014">
    <property type="protein sequence ID" value="KAH7309187.1"/>
    <property type="molecule type" value="Genomic_DNA"/>
</dbReference>
<dbReference type="CDD" id="cd03249">
    <property type="entry name" value="ABC_MTABC3_MDL1_MDL2"/>
    <property type="match status" value="2"/>
</dbReference>
<feature type="transmembrane region" description="Helical" evidence="11">
    <location>
        <begin position="169"/>
        <end position="190"/>
    </location>
</feature>
<keyword evidence="8 11" id="KW-1133">Transmembrane helix</keyword>
<dbReference type="GO" id="GO:0015421">
    <property type="term" value="F:ABC-type oligopeptide transporter activity"/>
    <property type="evidence" value="ECO:0007669"/>
    <property type="project" value="TreeGrafter"/>
</dbReference>
<evidence type="ECO:0000259" key="13">
    <source>
        <dbReference type="PROSITE" id="PS50929"/>
    </source>
</evidence>
<keyword evidence="5" id="KW-0677">Repeat</keyword>
<dbReference type="InterPro" id="IPR011527">
    <property type="entry name" value="ABC1_TM_dom"/>
</dbReference>
<feature type="transmembrane region" description="Helical" evidence="11">
    <location>
        <begin position="949"/>
        <end position="972"/>
    </location>
</feature>
<dbReference type="PROSITE" id="PS00211">
    <property type="entry name" value="ABC_TRANSPORTER_1"/>
    <property type="match status" value="2"/>
</dbReference>
<keyword evidence="9 11" id="KW-0472">Membrane</keyword>
<organism evidence="14 15">
    <name type="scientific">Stachybotrys elegans</name>
    <dbReference type="NCBI Taxonomy" id="80388"/>
    <lineage>
        <taxon>Eukaryota</taxon>
        <taxon>Fungi</taxon>
        <taxon>Dikarya</taxon>
        <taxon>Ascomycota</taxon>
        <taxon>Pezizomycotina</taxon>
        <taxon>Sordariomycetes</taxon>
        <taxon>Hypocreomycetidae</taxon>
        <taxon>Hypocreales</taxon>
        <taxon>Stachybotryaceae</taxon>
        <taxon>Stachybotrys</taxon>
    </lineage>
</organism>
<dbReference type="PROSITE" id="PS50929">
    <property type="entry name" value="ABC_TM1F"/>
    <property type="match status" value="2"/>
</dbReference>
<keyword evidence="3" id="KW-0813">Transport</keyword>
<keyword evidence="15" id="KW-1185">Reference proteome</keyword>
<feature type="transmembrane region" description="Helical" evidence="11">
    <location>
        <begin position="834"/>
        <end position="853"/>
    </location>
</feature>
<feature type="transmembrane region" description="Helical" evidence="11">
    <location>
        <begin position="687"/>
        <end position="715"/>
    </location>
</feature>
<feature type="domain" description="ABC transporter" evidence="12">
    <location>
        <begin position="371"/>
        <end position="614"/>
    </location>
</feature>
<evidence type="ECO:0000313" key="14">
    <source>
        <dbReference type="EMBL" id="KAH7309187.1"/>
    </source>
</evidence>
<evidence type="ECO:0000256" key="9">
    <source>
        <dbReference type="ARBA" id="ARBA00023136"/>
    </source>
</evidence>
<evidence type="ECO:0000256" key="10">
    <source>
        <dbReference type="SAM" id="MobiDB-lite"/>
    </source>
</evidence>
<dbReference type="Gene3D" id="1.20.1560.10">
    <property type="entry name" value="ABC transporter type 1, transmembrane domain"/>
    <property type="match status" value="1"/>
</dbReference>
<dbReference type="SUPFAM" id="SSF90123">
    <property type="entry name" value="ABC transporter transmembrane region"/>
    <property type="match status" value="2"/>
</dbReference>
<comment type="subcellular location">
    <subcellularLocation>
        <location evidence="1">Membrane</location>
        <topology evidence="1">Multi-pass membrane protein</topology>
    </subcellularLocation>
</comment>
<dbReference type="CDD" id="cd18578">
    <property type="entry name" value="ABC_6TM_Pgp_ABCB1_D2_like"/>
    <property type="match status" value="1"/>
</dbReference>
<accession>A0A8K0WLK4</accession>
<evidence type="ECO:0000256" key="6">
    <source>
        <dbReference type="ARBA" id="ARBA00022741"/>
    </source>
</evidence>
<keyword evidence="6" id="KW-0547">Nucleotide-binding</keyword>
<sequence length="1265" mass="136620">MSSTSMTPSELERAILDRQLNGLHLEGKKSAHVLAYATFSDKVVLFAGSVCAIIAGALNPLVPVIFGLLIGVFSDFAAGKVGAAELRDSISTFSLYYVYLSIALFVFTYASTVGFYYTGERIARALRIAYLTAILRQNMAFFDLLGPGEITNRLMSDMGIVQEAFSSKLSVMLSAVAQFCAAFIIAFVMYWKTALIMSPFFVAMILTGGIGGAYVGKHHRVAMESYSQASSLVEETISGIRHVTAFGIQPLFSRRYVNMLDQAAKEDTKTANAIASMIAWSNAMPCLLYALSFWTGSIFLVRGEVSASQVTTTTLALTIGAFAIARIAPSAQALTSGTTIAGAVLEAIERQSPQDPLAATGEELETAVGHVKFEDVGLIYPSRDHTNTLKGITLECPAMKKTAIVGPSGSGKSSLLGLVERFYEPTSGQVLLDGQDIQALNLGWLRRQISLVEQNPVLFNSSILENIQYGSIDTLNLSRAEALEVVIEAAKKANAHDFIRLLPDGYDTQVGEKGLQLSGGQRQRIAIARALIKDPKILLLDEATSALDSKSEAVVQKALDAAAEHRTTIIVSHRLSTIRNADNIIVLADGRVVEQGRHEELVATNGVYAGLVQQQQIHTEKTEASAPFDNSSADSTESEHHPGKNIMDGFTHDPTTNQDVESNLQEPSAKQALAFIWRMSKEDWKMLLLGLSSAILAGLGIPAQSFFMAKIFTALGLPPAQYDYLQAQVRIWTGGYVGMAGAAFLFWMGVGVALSLATMRLTRRVRDACFKSIMTQDIAFFDQAENAPSALSSVLSKSINDLSGIGGPVIAGILTFTSTIIAGIVLSLAIGWKLALVCTATIPVVMACGWLRLQVLSAFDSKVRQSGLDSAAYSGELVRCVRTVASLGLERYALARYDGFLAKQAAKSLRSILSASSLYAASQSFTYLCSALAFWYGGNLIANGEYTVFQFYICFVSLIAGSQIAGSIFTFAPDASKAIHASGELQRLLDAKPSINNTSWIAAPREPPEKKTQDEKNTGACRIRFENVRFTYPSRPSHPVLDNFSLSIEPGQTIALVGQSGSGKSTCVSLIERFYDPDQGQIFVDEEDIRSLNVDDYRQSVSLVSQETIVFSGTLRENVAIGLAGDTVSDEHILSACRQANILEFVESLPDGLSTLVGSGGSLLSGGQKQRIAIARAFLRSPKILLLDEATSALDTESEAIVQAAMDAVRKGRTTIMVAHRLRTVRDADVICVLQGGVIQEMGSHDQLMQRRGKYWEMVNMQALD</sequence>
<dbReference type="InterPro" id="IPR003593">
    <property type="entry name" value="AAA+_ATPase"/>
</dbReference>
<gene>
    <name evidence="14" type="ORF">B0I35DRAFT_482912</name>
</gene>
<evidence type="ECO:0000313" key="15">
    <source>
        <dbReference type="Proteomes" id="UP000813444"/>
    </source>
</evidence>
<dbReference type="GO" id="GO:0005524">
    <property type="term" value="F:ATP binding"/>
    <property type="evidence" value="ECO:0007669"/>
    <property type="project" value="UniProtKB-KW"/>
</dbReference>
<dbReference type="FunFam" id="3.40.50.300:FF:000967">
    <property type="entry name" value="ABC multidrug transporter mdr4"/>
    <property type="match status" value="1"/>
</dbReference>
<feature type="compositionally biased region" description="Polar residues" evidence="10">
    <location>
        <begin position="653"/>
        <end position="665"/>
    </location>
</feature>
<dbReference type="CDD" id="cd18577">
    <property type="entry name" value="ABC_6TM_Pgp_ABCB1_D1_like"/>
    <property type="match status" value="1"/>
</dbReference>
<feature type="transmembrane region" description="Helical" evidence="11">
    <location>
        <begin position="196"/>
        <end position="216"/>
    </location>
</feature>
<feature type="domain" description="ABC transporter" evidence="12">
    <location>
        <begin position="1023"/>
        <end position="1261"/>
    </location>
</feature>
<evidence type="ECO:0000256" key="1">
    <source>
        <dbReference type="ARBA" id="ARBA00004141"/>
    </source>
</evidence>
<dbReference type="InterPro" id="IPR017871">
    <property type="entry name" value="ABC_transporter-like_CS"/>
</dbReference>
<dbReference type="InterPro" id="IPR027417">
    <property type="entry name" value="P-loop_NTPase"/>
</dbReference>
<dbReference type="Pfam" id="PF00664">
    <property type="entry name" value="ABC_membrane"/>
    <property type="match status" value="2"/>
</dbReference>
<dbReference type="GO" id="GO:0005743">
    <property type="term" value="C:mitochondrial inner membrane"/>
    <property type="evidence" value="ECO:0007669"/>
    <property type="project" value="TreeGrafter"/>
</dbReference>
<protein>
    <submittedName>
        <fullName evidence="14">Multidrug resistance protein 1, 2, 3</fullName>
    </submittedName>
</protein>
<dbReference type="InterPro" id="IPR039421">
    <property type="entry name" value="Type_1_exporter"/>
</dbReference>
<dbReference type="FunFam" id="3.40.50.300:FF:000251">
    <property type="entry name" value="ABC transporter B family member 19"/>
    <property type="match status" value="1"/>
</dbReference>
<proteinExistence type="inferred from homology"/>
<dbReference type="Proteomes" id="UP000813444">
    <property type="component" value="Unassembled WGS sequence"/>
</dbReference>
<feature type="transmembrane region" description="Helical" evidence="11">
    <location>
        <begin position="805"/>
        <end position="828"/>
    </location>
</feature>
<feature type="transmembrane region" description="Helical" evidence="11">
    <location>
        <begin position="917"/>
        <end position="937"/>
    </location>
</feature>
<evidence type="ECO:0000256" key="2">
    <source>
        <dbReference type="ARBA" id="ARBA00007577"/>
    </source>
</evidence>
<evidence type="ECO:0000256" key="8">
    <source>
        <dbReference type="ARBA" id="ARBA00022989"/>
    </source>
</evidence>
<dbReference type="SMART" id="SM00382">
    <property type="entry name" value="AAA"/>
    <property type="match status" value="2"/>
</dbReference>
<feature type="transmembrane region" description="Helical" evidence="11">
    <location>
        <begin position="95"/>
        <end position="116"/>
    </location>
</feature>
<evidence type="ECO:0000256" key="5">
    <source>
        <dbReference type="ARBA" id="ARBA00022737"/>
    </source>
</evidence>
<name>A0A8K0WLK4_9HYPO</name>
<evidence type="ECO:0000256" key="11">
    <source>
        <dbReference type="SAM" id="Phobius"/>
    </source>
</evidence>
<dbReference type="InterPro" id="IPR036640">
    <property type="entry name" value="ABC1_TM_sf"/>
</dbReference>
<keyword evidence="7" id="KW-0067">ATP-binding</keyword>
<reference evidence="14" key="1">
    <citation type="journal article" date="2021" name="Nat. Commun.">
        <title>Genetic determinants of endophytism in the Arabidopsis root mycobiome.</title>
        <authorList>
            <person name="Mesny F."/>
            <person name="Miyauchi S."/>
            <person name="Thiergart T."/>
            <person name="Pickel B."/>
            <person name="Atanasova L."/>
            <person name="Karlsson M."/>
            <person name="Huettel B."/>
            <person name="Barry K.W."/>
            <person name="Haridas S."/>
            <person name="Chen C."/>
            <person name="Bauer D."/>
            <person name="Andreopoulos W."/>
            <person name="Pangilinan J."/>
            <person name="LaButti K."/>
            <person name="Riley R."/>
            <person name="Lipzen A."/>
            <person name="Clum A."/>
            <person name="Drula E."/>
            <person name="Henrissat B."/>
            <person name="Kohler A."/>
            <person name="Grigoriev I.V."/>
            <person name="Martin F.M."/>
            <person name="Hacquard S."/>
        </authorList>
    </citation>
    <scope>NUCLEOTIDE SEQUENCE</scope>
    <source>
        <strain evidence="14">MPI-CAGE-CH-0235</strain>
    </source>
</reference>
<evidence type="ECO:0000256" key="4">
    <source>
        <dbReference type="ARBA" id="ARBA00022692"/>
    </source>
</evidence>
<comment type="caution">
    <text evidence="14">The sequence shown here is derived from an EMBL/GenBank/DDBJ whole genome shotgun (WGS) entry which is preliminary data.</text>
</comment>
<feature type="region of interest" description="Disordered" evidence="10">
    <location>
        <begin position="619"/>
        <end position="665"/>
    </location>
</feature>
<feature type="domain" description="ABC transmembrane type-1" evidence="13">
    <location>
        <begin position="688"/>
        <end position="977"/>
    </location>
</feature>
<feature type="domain" description="ABC transmembrane type-1" evidence="13">
    <location>
        <begin position="46"/>
        <end position="336"/>
    </location>
</feature>
<feature type="transmembrane region" description="Helical" evidence="11">
    <location>
        <begin position="33"/>
        <end position="58"/>
    </location>
</feature>
<dbReference type="GO" id="GO:0090374">
    <property type="term" value="P:oligopeptide export from mitochondrion"/>
    <property type="evidence" value="ECO:0007669"/>
    <property type="project" value="TreeGrafter"/>
</dbReference>
<evidence type="ECO:0000259" key="12">
    <source>
        <dbReference type="PROSITE" id="PS50893"/>
    </source>
</evidence>
<dbReference type="OrthoDB" id="416786at2759"/>
<keyword evidence="4 11" id="KW-0812">Transmembrane</keyword>
<evidence type="ECO:0000256" key="3">
    <source>
        <dbReference type="ARBA" id="ARBA00022448"/>
    </source>
</evidence>
<dbReference type="InterPro" id="IPR003439">
    <property type="entry name" value="ABC_transporter-like_ATP-bd"/>
</dbReference>
<dbReference type="PROSITE" id="PS50893">
    <property type="entry name" value="ABC_TRANSPORTER_2"/>
    <property type="match status" value="2"/>
</dbReference>
<comment type="similarity">
    <text evidence="2">Belongs to the ABC transporter superfamily. ABCB family. Multidrug resistance exporter (TC 3.A.1.201) subfamily.</text>
</comment>